<dbReference type="KEGG" id="ehh:EHF_0753"/>
<feature type="compositionally biased region" description="Basic and acidic residues" evidence="1">
    <location>
        <begin position="309"/>
        <end position="321"/>
    </location>
</feature>
<reference evidence="2 3" key="1">
    <citation type="submission" date="2014-03" db="EMBL/GenBank/DDBJ databases">
        <title>Sequencing and Comparison of Genomes and Transcriptome Profiles of Human Ehrlichiosis Agents.</title>
        <authorList>
            <person name="Lin M."/>
            <person name="Daugherty S.C."/>
            <person name="Nagaraj S."/>
            <person name="Cheng Z."/>
            <person name="Xiong Q."/>
            <person name="Lin F.-Y."/>
            <person name="Sengamalay N."/>
            <person name="Ott S."/>
            <person name="Godinez A."/>
            <person name="Tallon L.J."/>
            <person name="Sadzewicz L."/>
            <person name="Fraser C.M."/>
            <person name="Dunning Hotopp J.C."/>
            <person name="Rikihisa Y."/>
        </authorList>
    </citation>
    <scope>NUCLEOTIDE SEQUENCE [LARGE SCALE GENOMIC DNA]</scope>
    <source>
        <strain evidence="2 3">HF</strain>
    </source>
</reference>
<dbReference type="Proteomes" id="UP000023762">
    <property type="component" value="Chromosome"/>
</dbReference>
<accession>X5H0X8</accession>
<protein>
    <submittedName>
        <fullName evidence="2">Uncharacterized protein</fullName>
    </submittedName>
</protein>
<evidence type="ECO:0000256" key="1">
    <source>
        <dbReference type="SAM" id="MobiDB-lite"/>
    </source>
</evidence>
<sequence>MSQFRNVQDLICTSGQETWIDLPRNSIKIDGQHANFLQAITAYKTKNDLPKNNEYRKVLHGILNSKFQKILNLNISGPLIDECVTMLNQESLCGASTHLSYSLAKDIQYRMRTNAEIMPTIDASETNIKTISESDLTIYHKEDFIFRDSINGTPISTVSITIRLNINANTDGTLTYSNTKISLKVPQDTASSVLPIRLIRMANMLVPLRNLIGRIQSFFTGSTFYKVTPYKITRTPDLCIIEHKLPDYTCSPVALPEIEDKKEKRQQKQQSLYQTRSTFTPPKHSNSSNKDSNQHNKLVSVIIHNPEIQPKKEPKTQSHSS</sequence>
<feature type="compositionally biased region" description="Polar residues" evidence="1">
    <location>
        <begin position="271"/>
        <end position="297"/>
    </location>
</feature>
<evidence type="ECO:0000313" key="3">
    <source>
        <dbReference type="Proteomes" id="UP000023762"/>
    </source>
</evidence>
<name>X5H0X8_9RICK</name>
<feature type="region of interest" description="Disordered" evidence="1">
    <location>
        <begin position="260"/>
        <end position="321"/>
    </location>
</feature>
<evidence type="ECO:0000313" key="2">
    <source>
        <dbReference type="EMBL" id="AHX04449.1"/>
    </source>
</evidence>
<dbReference type="EMBL" id="CP007474">
    <property type="protein sequence ID" value="AHX04449.1"/>
    <property type="molecule type" value="Genomic_DNA"/>
</dbReference>
<gene>
    <name evidence="2" type="ORF">EHF_0753</name>
</gene>
<dbReference type="HOGENOM" id="CLU_059516_0_0_5"/>
<organism evidence="2 3">
    <name type="scientific">Ehrlichia japonica</name>
    <dbReference type="NCBI Taxonomy" id="391036"/>
    <lineage>
        <taxon>Bacteria</taxon>
        <taxon>Pseudomonadati</taxon>
        <taxon>Pseudomonadota</taxon>
        <taxon>Alphaproteobacteria</taxon>
        <taxon>Rickettsiales</taxon>
        <taxon>Anaplasmataceae</taxon>
        <taxon>Ehrlichia</taxon>
    </lineage>
</organism>
<dbReference type="AlphaFoldDB" id="X5H0X8"/>
<proteinExistence type="predicted"/>
<keyword evidence="3" id="KW-1185">Reference proteome</keyword>